<accession>A0ABP8A186</accession>
<evidence type="ECO:0008006" key="3">
    <source>
        <dbReference type="Google" id="ProtNLM"/>
    </source>
</evidence>
<name>A0ABP8A186_9MICO</name>
<evidence type="ECO:0000313" key="1">
    <source>
        <dbReference type="EMBL" id="GAA4175354.1"/>
    </source>
</evidence>
<proteinExistence type="predicted"/>
<reference evidence="2" key="1">
    <citation type="journal article" date="2019" name="Int. J. Syst. Evol. Microbiol.">
        <title>The Global Catalogue of Microorganisms (GCM) 10K type strain sequencing project: providing services to taxonomists for standard genome sequencing and annotation.</title>
        <authorList>
            <consortium name="The Broad Institute Genomics Platform"/>
            <consortium name="The Broad Institute Genome Sequencing Center for Infectious Disease"/>
            <person name="Wu L."/>
            <person name="Ma J."/>
        </authorList>
    </citation>
    <scope>NUCLEOTIDE SEQUENCE [LARGE SCALE GENOMIC DNA]</scope>
    <source>
        <strain evidence="2">JCM 17591</strain>
    </source>
</reference>
<sequence length="95" mass="10618">MLVVGLGLPYELQVVFDDVGRVDILVAGCLVLEADSREAHEGWEPHIKDRGRDLALAKQGLASLRPAYQHTMKQPDLVRDAIWGLVTQQQAFILR</sequence>
<organism evidence="1 2">
    <name type="scientific">Gryllotalpicola koreensis</name>
    <dbReference type="NCBI Taxonomy" id="993086"/>
    <lineage>
        <taxon>Bacteria</taxon>
        <taxon>Bacillati</taxon>
        <taxon>Actinomycetota</taxon>
        <taxon>Actinomycetes</taxon>
        <taxon>Micrococcales</taxon>
        <taxon>Microbacteriaceae</taxon>
        <taxon>Gryllotalpicola</taxon>
    </lineage>
</organism>
<protein>
    <recommendedName>
        <fullName evidence="3">DUF559 domain-containing protein</fullName>
    </recommendedName>
</protein>
<comment type="caution">
    <text evidence="1">The sequence shown here is derived from an EMBL/GenBank/DDBJ whole genome shotgun (WGS) entry which is preliminary data.</text>
</comment>
<keyword evidence="2" id="KW-1185">Reference proteome</keyword>
<evidence type="ECO:0000313" key="2">
    <source>
        <dbReference type="Proteomes" id="UP001501079"/>
    </source>
</evidence>
<dbReference type="EMBL" id="BAABBW010000003">
    <property type="protein sequence ID" value="GAA4175354.1"/>
    <property type="molecule type" value="Genomic_DNA"/>
</dbReference>
<gene>
    <name evidence="1" type="ORF">GCM10022287_20740</name>
</gene>
<dbReference type="Proteomes" id="UP001501079">
    <property type="component" value="Unassembled WGS sequence"/>
</dbReference>